<dbReference type="InterPro" id="IPR029044">
    <property type="entry name" value="Nucleotide-diphossugar_trans"/>
</dbReference>
<feature type="domain" description="Glycosyltransferase 2-like" evidence="3">
    <location>
        <begin position="6"/>
        <end position="165"/>
    </location>
</feature>
<protein>
    <recommendedName>
        <fullName evidence="3">Glycosyltransferase 2-like domain-containing protein</fullName>
    </recommendedName>
</protein>
<evidence type="ECO:0000256" key="2">
    <source>
        <dbReference type="ARBA" id="ARBA00022679"/>
    </source>
</evidence>
<evidence type="ECO:0000313" key="5">
    <source>
        <dbReference type="Proteomes" id="UP000076882"/>
    </source>
</evidence>
<organism evidence="4 5">
    <name type="scientific">Lactiplantibacillus plantarum</name>
    <name type="common">Lactobacillus plantarum</name>
    <dbReference type="NCBI Taxonomy" id="1590"/>
    <lineage>
        <taxon>Bacteria</taxon>
        <taxon>Bacillati</taxon>
        <taxon>Bacillota</taxon>
        <taxon>Bacilli</taxon>
        <taxon>Lactobacillales</taxon>
        <taxon>Lactobacillaceae</taxon>
        <taxon>Lactiplantibacillus</taxon>
    </lineage>
</organism>
<keyword evidence="2" id="KW-0808">Transferase</keyword>
<dbReference type="PATRIC" id="fig|1590.148.peg.533"/>
<evidence type="ECO:0000259" key="3">
    <source>
        <dbReference type="Pfam" id="PF00535"/>
    </source>
</evidence>
<dbReference type="Pfam" id="PF00535">
    <property type="entry name" value="Glycos_transf_2"/>
    <property type="match status" value="1"/>
</dbReference>
<dbReference type="EMBL" id="LUXM01000040">
    <property type="protein sequence ID" value="KZU91870.1"/>
    <property type="molecule type" value="Genomic_DNA"/>
</dbReference>
<dbReference type="PANTHER" id="PTHR22916:SF51">
    <property type="entry name" value="GLYCOSYLTRANSFERASE EPSH-RELATED"/>
    <property type="match status" value="1"/>
</dbReference>
<dbReference type="GeneID" id="77218150"/>
<dbReference type="SUPFAM" id="SSF53448">
    <property type="entry name" value="Nucleotide-diphospho-sugar transferases"/>
    <property type="match status" value="1"/>
</dbReference>
<evidence type="ECO:0000256" key="1">
    <source>
        <dbReference type="ARBA" id="ARBA00022676"/>
    </source>
</evidence>
<gene>
    <name evidence="4" type="ORF">Lp19_3156</name>
</gene>
<reference evidence="4 5" key="1">
    <citation type="submission" date="2016-03" db="EMBL/GenBank/DDBJ databases">
        <title>Comparative genomics of 54 Lactobacillus plantarum strains reveals genomic uncoupling from niche constraints.</title>
        <authorList>
            <person name="Martino M.E."/>
        </authorList>
    </citation>
    <scope>NUCLEOTIDE SEQUENCE [LARGE SCALE GENOMIC DNA]</scope>
    <source>
        <strain evidence="4 5">19.1</strain>
    </source>
</reference>
<evidence type="ECO:0000313" key="4">
    <source>
        <dbReference type="EMBL" id="KZU91870.1"/>
    </source>
</evidence>
<dbReference type="GO" id="GO:0016757">
    <property type="term" value="F:glycosyltransferase activity"/>
    <property type="evidence" value="ECO:0007669"/>
    <property type="project" value="UniProtKB-KW"/>
</dbReference>
<dbReference type="InterPro" id="IPR001173">
    <property type="entry name" value="Glyco_trans_2-like"/>
</dbReference>
<dbReference type="Proteomes" id="UP000076882">
    <property type="component" value="Unassembled WGS sequence"/>
</dbReference>
<dbReference type="Gene3D" id="3.90.550.10">
    <property type="entry name" value="Spore Coat Polysaccharide Biosynthesis Protein SpsA, Chain A"/>
    <property type="match status" value="1"/>
</dbReference>
<comment type="caution">
    <text evidence="4">The sequence shown here is derived from an EMBL/GenBank/DDBJ whole genome shotgun (WGS) entry which is preliminary data.</text>
</comment>
<proteinExistence type="predicted"/>
<sequence length="446" mass="50872">MQVQVSVIVAAYNEEHWLRRCLTSLKKQTLAALEVIIVDDGSTDGTAAICDQYCERWPHLFRVIHQRNQGQGPARNAGITAAHGRYLGFVDADDWVEPTMYATLAATAERSYAQIVVCDVRKIYAATHRTTSLLSLPDATDHVAIATYLKYGLNNAYSGNKLYARSCWQKYRYQRMVYEDLDILLDMLSCCERVAYVQQPFYNYYKHAGSTTLDYTNPRLFDIMTAYQDAIEHAKVTYQDAVTYCVAKRILINLATPGFADYLAEFIELIRQLRPIFEASPSIMSDPAIKKICDYAGQLTLPRRFICEREDWAQSWHQYSRNFKTIIPVAKALPADLRQRSNHFKLDYWLLKTLFEQGGLLILGTVKLHRPFGRLRAGGDVLAFEGEHCLLVGAQPRSPLISELLQQLIVGSESLTELLTMVKAQPERWSAGTHKIRLVDIKDWLQ</sequence>
<dbReference type="CDD" id="cd00761">
    <property type="entry name" value="Glyco_tranf_GTA_type"/>
    <property type="match status" value="1"/>
</dbReference>
<accession>A0A162GBE7</accession>
<name>A0A162GBE7_LACPN</name>
<dbReference type="RefSeq" id="WP_044430725.1">
    <property type="nucleotide sequence ID" value="NZ_CP010528.1"/>
</dbReference>
<dbReference type="AlphaFoldDB" id="A0A162GBE7"/>
<dbReference type="PANTHER" id="PTHR22916">
    <property type="entry name" value="GLYCOSYLTRANSFERASE"/>
    <property type="match status" value="1"/>
</dbReference>
<keyword evidence="1" id="KW-0328">Glycosyltransferase</keyword>